<proteinExistence type="predicted"/>
<dbReference type="EMBL" id="NBYO01000002">
    <property type="protein sequence ID" value="OXT00798.1"/>
    <property type="molecule type" value="Genomic_DNA"/>
</dbReference>
<dbReference type="RefSeq" id="WP_094077615.1">
    <property type="nucleotide sequence ID" value="NZ_NBYO01000002.1"/>
</dbReference>
<feature type="domain" description="AMP-dependent synthetase/ligase" evidence="1">
    <location>
        <begin position="164"/>
        <end position="276"/>
    </location>
</feature>
<organism evidence="2 3">
    <name type="scientific">Notoacmeibacter marinus</name>
    <dbReference type="NCBI Taxonomy" id="1876515"/>
    <lineage>
        <taxon>Bacteria</taxon>
        <taxon>Pseudomonadati</taxon>
        <taxon>Pseudomonadota</taxon>
        <taxon>Alphaproteobacteria</taxon>
        <taxon>Hyphomicrobiales</taxon>
        <taxon>Notoacmeibacteraceae</taxon>
        <taxon>Notoacmeibacter</taxon>
    </lineage>
</organism>
<name>A0A231UXX5_9HYPH</name>
<gene>
    <name evidence="2" type="ORF">B7H23_12025</name>
</gene>
<sequence>MSNFFDALETRTETDREADLFSALRIQIAHAVENAPYYERALAGIDPDGIRDRRALGDLPVLRKSDLPALQAEHPPLGGLATQNTGKFRRLFLSPGPIIEPEADEEHWRMGRALHAAGIGADDRVLNAFAYHLTPAGFMFDHGCAAVGAAVFPGGVGNTDQQGEAIVKLGLTAYVGTPDFLKTILERADENGLDTSSLKRALVSGGPLFPNLREWYEARGISVRQCYGTAELGLIAYESGGPADGMMTDEHALVEIVRPGTGTPVAPGEVGEVVVTTFNPLYPLIRFATGDLSAFMSEASPCGRTGPRLKGWMGRADQTTKVRGMFVHPAQVARIIEPFGGIDRARLIVTEQEGHDRLTLHVESEAEPNGLAEKLAEALRAECRLRGEIVFDRPGSLPNDGKVVDDRRQLGV</sequence>
<dbReference type="SUPFAM" id="SSF56801">
    <property type="entry name" value="Acetyl-CoA synthetase-like"/>
    <property type="match status" value="1"/>
</dbReference>
<evidence type="ECO:0000313" key="3">
    <source>
        <dbReference type="Proteomes" id="UP000215405"/>
    </source>
</evidence>
<accession>A0A231UXX5</accession>
<evidence type="ECO:0000259" key="1">
    <source>
        <dbReference type="Pfam" id="PF00501"/>
    </source>
</evidence>
<dbReference type="PANTHER" id="PTHR43845:SF1">
    <property type="entry name" value="BLR5969 PROTEIN"/>
    <property type="match status" value="1"/>
</dbReference>
<reference evidence="3" key="1">
    <citation type="journal article" date="2017" name="Int. J. Syst. Evol. Microbiol.">
        <title>Notoacmeibacter marinus gen. nov., sp. nov., isolated from the gut of a limpet and proposal of Notoacmeibacteraceae fam. nov. in the order Rhizobiales of the class Alphaproteobacteria.</title>
        <authorList>
            <person name="Huang Z."/>
            <person name="Guo F."/>
            <person name="Lai Q."/>
        </authorList>
    </citation>
    <scope>NUCLEOTIDE SEQUENCE [LARGE SCALE GENOMIC DNA]</scope>
    <source>
        <strain evidence="3">XMTR2A4</strain>
    </source>
</reference>
<dbReference type="InterPro" id="IPR045851">
    <property type="entry name" value="AMP-bd_C_sf"/>
</dbReference>
<protein>
    <submittedName>
        <fullName evidence="2">AMP-dependent synthetase</fullName>
    </submittedName>
</protein>
<evidence type="ECO:0000313" key="2">
    <source>
        <dbReference type="EMBL" id="OXT00798.1"/>
    </source>
</evidence>
<dbReference type="AlphaFoldDB" id="A0A231UXX5"/>
<keyword evidence="3" id="KW-1185">Reference proteome</keyword>
<comment type="caution">
    <text evidence="2">The sequence shown here is derived from an EMBL/GenBank/DDBJ whole genome shotgun (WGS) entry which is preliminary data.</text>
</comment>
<dbReference type="PANTHER" id="PTHR43845">
    <property type="entry name" value="BLR5969 PROTEIN"/>
    <property type="match status" value="1"/>
</dbReference>
<dbReference type="Gene3D" id="3.40.50.12780">
    <property type="entry name" value="N-terminal domain of ligase-like"/>
    <property type="match status" value="1"/>
</dbReference>
<dbReference type="Proteomes" id="UP000215405">
    <property type="component" value="Unassembled WGS sequence"/>
</dbReference>
<dbReference type="InterPro" id="IPR000873">
    <property type="entry name" value="AMP-dep_synth/lig_dom"/>
</dbReference>
<dbReference type="Pfam" id="PF00501">
    <property type="entry name" value="AMP-binding"/>
    <property type="match status" value="1"/>
</dbReference>
<dbReference type="Gene3D" id="3.30.300.30">
    <property type="match status" value="1"/>
</dbReference>
<dbReference type="InterPro" id="IPR042099">
    <property type="entry name" value="ANL_N_sf"/>
</dbReference>